<sequence length="236" mass="28082">MYDVVGTYYNYEDIFKDINPEDKDGFSDKCISLIQTNLNDTSVFFSDKDCTKYMKYLKGLNMKGLIYKISYGCIYLYYKIYLDMFKNKTISYTPQKFYRKFLENSHDDNILGICKDYLNEIIQVTLEKMDKLIDLYKIYNNIKSNEDCNFFSQCVALYNDNLMLCRIDNDHEFCNELEKFRYTYEARVASLNCVGMPRTLESTKPFDSFVILLPFTIILITSFILFILYKVDKNFN</sequence>
<evidence type="ECO:0000313" key="3">
    <source>
        <dbReference type="Proteomes" id="UP000053239"/>
    </source>
</evidence>
<keyword evidence="1" id="KW-0812">Transmembrane</keyword>
<feature type="transmembrane region" description="Helical" evidence="1">
    <location>
        <begin position="209"/>
        <end position="229"/>
    </location>
</feature>
<evidence type="ECO:0000313" key="2">
    <source>
        <dbReference type="EMBL" id="KNA02219.1"/>
    </source>
</evidence>
<protein>
    <recommendedName>
        <fullName evidence="4">Variable surface protein</fullName>
    </recommendedName>
</protein>
<name>A0A0J9WFD5_PLAVI</name>
<accession>A0A0J9WFD5</accession>
<gene>
    <name evidence="2" type="ORF">PVNG_04450</name>
</gene>
<keyword evidence="1" id="KW-0472">Membrane</keyword>
<evidence type="ECO:0008006" key="4">
    <source>
        <dbReference type="Google" id="ProtNLM"/>
    </source>
</evidence>
<dbReference type="EMBL" id="KQ235190">
    <property type="protein sequence ID" value="KNA02219.1"/>
    <property type="molecule type" value="Genomic_DNA"/>
</dbReference>
<evidence type="ECO:0000256" key="1">
    <source>
        <dbReference type="SAM" id="Phobius"/>
    </source>
</evidence>
<dbReference type="AlphaFoldDB" id="A0A0J9WFD5"/>
<organism evidence="2 3">
    <name type="scientific">Plasmodium vivax North Korean</name>
    <dbReference type="NCBI Taxonomy" id="1035514"/>
    <lineage>
        <taxon>Eukaryota</taxon>
        <taxon>Sar</taxon>
        <taxon>Alveolata</taxon>
        <taxon>Apicomplexa</taxon>
        <taxon>Aconoidasida</taxon>
        <taxon>Haemosporida</taxon>
        <taxon>Plasmodiidae</taxon>
        <taxon>Plasmodium</taxon>
        <taxon>Plasmodium (Plasmodium)</taxon>
    </lineage>
</organism>
<reference evidence="2 3" key="1">
    <citation type="submission" date="2011-09" db="EMBL/GenBank/DDBJ databases">
        <title>The Genome Sequence of Plasmodium vivax North Korean.</title>
        <authorList>
            <consortium name="The Broad Institute Genome Sequencing Platform"/>
            <consortium name="The Broad Institute Genome Sequencing Center for Infectious Disease"/>
            <person name="Neafsey D."/>
            <person name="Carlton J."/>
            <person name="Barnwell J."/>
            <person name="Collins W."/>
            <person name="Escalante A."/>
            <person name="Mullikin J."/>
            <person name="Saul A."/>
            <person name="Guigo R."/>
            <person name="Camara F."/>
            <person name="Young S.K."/>
            <person name="Zeng Q."/>
            <person name="Gargeya S."/>
            <person name="Fitzgerald M."/>
            <person name="Haas B."/>
            <person name="Abouelleil A."/>
            <person name="Alvarado L."/>
            <person name="Arachchi H.M."/>
            <person name="Berlin A."/>
            <person name="Brown A."/>
            <person name="Chapman S.B."/>
            <person name="Chen Z."/>
            <person name="Dunbar C."/>
            <person name="Freedman E."/>
            <person name="Gearin G."/>
            <person name="Gellesch M."/>
            <person name="Goldberg J."/>
            <person name="Griggs A."/>
            <person name="Gujja S."/>
            <person name="Heiman D."/>
            <person name="Howarth C."/>
            <person name="Larson L."/>
            <person name="Lui A."/>
            <person name="MacDonald P.J.P."/>
            <person name="Montmayeur A."/>
            <person name="Murphy C."/>
            <person name="Neiman D."/>
            <person name="Pearson M."/>
            <person name="Priest M."/>
            <person name="Roberts A."/>
            <person name="Saif S."/>
            <person name="Shea T."/>
            <person name="Shenoy N."/>
            <person name="Sisk P."/>
            <person name="Stolte C."/>
            <person name="Sykes S."/>
            <person name="Wortman J."/>
            <person name="Nusbaum C."/>
            <person name="Birren B."/>
        </authorList>
    </citation>
    <scope>NUCLEOTIDE SEQUENCE [LARGE SCALE GENOMIC DNA]</scope>
    <source>
        <strain evidence="2 3">North Korean</strain>
    </source>
</reference>
<dbReference type="Proteomes" id="UP000053239">
    <property type="component" value="Unassembled WGS sequence"/>
</dbReference>
<keyword evidence="1" id="KW-1133">Transmembrane helix</keyword>
<proteinExistence type="predicted"/>